<sequence length="162" mass="17430">MWSAEQQAWLKALGHRVFVLAGDEPGVDAPLGDPLGNARSAALPSRDEGHQGVRERGFAAAAPAADRARPRPPMPPAGVEANSRPEAPVNVATPSPPRTAPSRAPDDALERALLRATGQRTRSEARAVLERLGMDLQALRGNPAAKRALWLKLRPLRPRFRP</sequence>
<dbReference type="AlphaFoldDB" id="A0A0A0EX92"/>
<feature type="region of interest" description="Disordered" evidence="1">
    <location>
        <begin position="26"/>
        <end position="107"/>
    </location>
</feature>
<keyword evidence="3" id="KW-1185">Reference proteome</keyword>
<dbReference type="Proteomes" id="UP000029998">
    <property type="component" value="Unassembled WGS sequence"/>
</dbReference>
<name>A0A0A0EX92_9GAMM</name>
<dbReference type="EMBL" id="AVPU01000007">
    <property type="protein sequence ID" value="KGM55144.1"/>
    <property type="molecule type" value="Genomic_DNA"/>
</dbReference>
<evidence type="ECO:0000313" key="3">
    <source>
        <dbReference type="Proteomes" id="UP000029998"/>
    </source>
</evidence>
<comment type="caution">
    <text evidence="2">The sequence shown here is derived from an EMBL/GenBank/DDBJ whole genome shotgun (WGS) entry which is preliminary data.</text>
</comment>
<dbReference type="OrthoDB" id="6028548at2"/>
<accession>A0A0A0EX92</accession>
<reference evidence="2 3" key="1">
    <citation type="submission" date="2013-08" db="EMBL/GenBank/DDBJ databases">
        <title>Genome sequencing of Lysobacter.</title>
        <authorList>
            <person name="Zhang S."/>
            <person name="Wang G."/>
        </authorList>
    </citation>
    <scope>NUCLEOTIDE SEQUENCE [LARGE SCALE GENOMIC DNA]</scope>
    <source>
        <strain evidence="2 3">GH1-9</strain>
    </source>
</reference>
<evidence type="ECO:0000313" key="2">
    <source>
        <dbReference type="EMBL" id="KGM55144.1"/>
    </source>
</evidence>
<evidence type="ECO:0000256" key="1">
    <source>
        <dbReference type="SAM" id="MobiDB-lite"/>
    </source>
</evidence>
<proteinExistence type="predicted"/>
<dbReference type="STRING" id="1385517.N800_00505"/>
<organism evidence="2 3">
    <name type="scientific">Lysobacter daejeonensis GH1-9</name>
    <dbReference type="NCBI Taxonomy" id="1385517"/>
    <lineage>
        <taxon>Bacteria</taxon>
        <taxon>Pseudomonadati</taxon>
        <taxon>Pseudomonadota</taxon>
        <taxon>Gammaproteobacteria</taxon>
        <taxon>Lysobacterales</taxon>
        <taxon>Lysobacteraceae</taxon>
        <taxon>Aerolutibacter</taxon>
    </lineage>
</organism>
<feature type="compositionally biased region" description="Basic and acidic residues" evidence="1">
    <location>
        <begin position="45"/>
        <end position="57"/>
    </location>
</feature>
<gene>
    <name evidence="2" type="ORF">N800_00505</name>
</gene>
<protein>
    <submittedName>
        <fullName evidence="2">Uncharacterized protein</fullName>
    </submittedName>
</protein>